<comment type="similarity">
    <text evidence="1 3">Belongs to the D-isomer specific 2-hydroxyacid dehydrogenase family.</text>
</comment>
<dbReference type="SUPFAM" id="SSF51735">
    <property type="entry name" value="NAD(P)-binding Rossmann-fold domains"/>
    <property type="match status" value="1"/>
</dbReference>
<dbReference type="InterPro" id="IPR029752">
    <property type="entry name" value="D-isomer_DH_CS1"/>
</dbReference>
<dbReference type="EMBL" id="JAFBDZ010000002">
    <property type="protein sequence ID" value="MBM7586214.1"/>
    <property type="molecule type" value="Genomic_DNA"/>
</dbReference>
<evidence type="ECO:0000259" key="5">
    <source>
        <dbReference type="Pfam" id="PF02826"/>
    </source>
</evidence>
<evidence type="ECO:0000259" key="4">
    <source>
        <dbReference type="Pfam" id="PF00389"/>
    </source>
</evidence>
<dbReference type="RefSeq" id="WP_205173326.1">
    <property type="nucleotide sequence ID" value="NZ_JAFBDZ010000002.1"/>
</dbReference>
<organism evidence="6 7">
    <name type="scientific">Rossellomorea pakistanensis</name>
    <dbReference type="NCBI Taxonomy" id="992288"/>
    <lineage>
        <taxon>Bacteria</taxon>
        <taxon>Bacillati</taxon>
        <taxon>Bacillota</taxon>
        <taxon>Bacilli</taxon>
        <taxon>Bacillales</taxon>
        <taxon>Bacillaceae</taxon>
        <taxon>Rossellomorea</taxon>
    </lineage>
</organism>
<evidence type="ECO:0000256" key="3">
    <source>
        <dbReference type="RuleBase" id="RU003719"/>
    </source>
</evidence>
<dbReference type="SUPFAM" id="SSF52283">
    <property type="entry name" value="Formate/glycerate dehydrogenase catalytic domain-like"/>
    <property type="match status" value="1"/>
</dbReference>
<dbReference type="Proteomes" id="UP001646157">
    <property type="component" value="Unassembled WGS sequence"/>
</dbReference>
<gene>
    <name evidence="6" type="ORF">JOC86_002756</name>
</gene>
<dbReference type="PROSITE" id="PS00065">
    <property type="entry name" value="D_2_HYDROXYACID_DH_1"/>
    <property type="match status" value="1"/>
</dbReference>
<evidence type="ECO:0000256" key="2">
    <source>
        <dbReference type="ARBA" id="ARBA00023002"/>
    </source>
</evidence>
<keyword evidence="7" id="KW-1185">Reference proteome</keyword>
<feature type="domain" description="D-isomer specific 2-hydroxyacid dehydrogenase catalytic" evidence="4">
    <location>
        <begin position="7"/>
        <end position="321"/>
    </location>
</feature>
<proteinExistence type="inferred from homology"/>
<evidence type="ECO:0000313" key="7">
    <source>
        <dbReference type="Proteomes" id="UP001646157"/>
    </source>
</evidence>
<protein>
    <submittedName>
        <fullName evidence="6">Glyoxylate reductase</fullName>
        <ecNumber evidence="6">1.1.1.26</ecNumber>
    </submittedName>
</protein>
<dbReference type="InterPro" id="IPR036291">
    <property type="entry name" value="NAD(P)-bd_dom_sf"/>
</dbReference>
<dbReference type="InterPro" id="IPR050223">
    <property type="entry name" value="D-isomer_2-hydroxyacid_DH"/>
</dbReference>
<keyword evidence="2 3" id="KW-0560">Oxidoreductase</keyword>
<dbReference type="CDD" id="cd05301">
    <property type="entry name" value="GDH"/>
    <property type="match status" value="1"/>
</dbReference>
<dbReference type="EC" id="1.1.1.26" evidence="6"/>
<evidence type="ECO:0000256" key="1">
    <source>
        <dbReference type="ARBA" id="ARBA00005854"/>
    </source>
</evidence>
<dbReference type="InterPro" id="IPR006140">
    <property type="entry name" value="D-isomer_DH_NAD-bd"/>
</dbReference>
<name>A0ABS2NED5_9BACI</name>
<dbReference type="Gene3D" id="3.40.50.720">
    <property type="entry name" value="NAD(P)-binding Rossmann-like Domain"/>
    <property type="match status" value="2"/>
</dbReference>
<dbReference type="PROSITE" id="PS00671">
    <property type="entry name" value="D_2_HYDROXYACID_DH_3"/>
    <property type="match status" value="1"/>
</dbReference>
<evidence type="ECO:0000313" key="6">
    <source>
        <dbReference type="EMBL" id="MBM7586214.1"/>
    </source>
</evidence>
<reference evidence="6 7" key="1">
    <citation type="submission" date="2021-01" db="EMBL/GenBank/DDBJ databases">
        <title>Genomic Encyclopedia of Type Strains, Phase IV (KMG-IV): sequencing the most valuable type-strain genomes for metagenomic binning, comparative biology and taxonomic classification.</title>
        <authorList>
            <person name="Goeker M."/>
        </authorList>
    </citation>
    <scope>NUCLEOTIDE SEQUENCE [LARGE SCALE GENOMIC DNA]</scope>
    <source>
        <strain evidence="6 7">DSM 24834</strain>
    </source>
</reference>
<accession>A0ABS2NED5</accession>
<comment type="caution">
    <text evidence="6">The sequence shown here is derived from an EMBL/GenBank/DDBJ whole genome shotgun (WGS) entry which is preliminary data.</text>
</comment>
<dbReference type="PANTHER" id="PTHR10996:SF283">
    <property type="entry name" value="GLYOXYLATE_HYDROXYPYRUVATE REDUCTASE B"/>
    <property type="match status" value="1"/>
</dbReference>
<feature type="domain" description="D-isomer specific 2-hydroxyacid dehydrogenase NAD-binding" evidence="5">
    <location>
        <begin position="111"/>
        <end position="289"/>
    </location>
</feature>
<dbReference type="Pfam" id="PF00389">
    <property type="entry name" value="2-Hacid_dh"/>
    <property type="match status" value="1"/>
</dbReference>
<dbReference type="InterPro" id="IPR006139">
    <property type="entry name" value="D-isomer_2_OHA_DH_cat_dom"/>
</dbReference>
<dbReference type="InterPro" id="IPR029753">
    <property type="entry name" value="D-isomer_DH_CS"/>
</dbReference>
<dbReference type="Pfam" id="PF02826">
    <property type="entry name" value="2-Hacid_dh_C"/>
    <property type="match status" value="1"/>
</dbReference>
<dbReference type="PANTHER" id="PTHR10996">
    <property type="entry name" value="2-HYDROXYACID DEHYDROGENASE-RELATED"/>
    <property type="match status" value="1"/>
</dbReference>
<sequence length="327" mass="36788">MKKPFIYITRKLPDDIVSDLRDEFYVEMWESEDVPVPREILLEKVKEANGLLTMLSDQINSEVFQHAPSLKIVANLAVGYDNIDIKSANKFKVAVCNTPDVLTDTTADLTFGLLLATARRLTEASEFVKSGEWTSWSPMLLAGTDVHHKTIGIFGMGKIGEAVAKRAKGFEMEIIYHNRSRKQNVEKDVGARYVEFEELLTHSDFLVCLAPLSPETKETFKKEQFAKMKKSSFFINAARGPIVNENDLYVALKNGLIKGAGLDVFDQEPINRDHQLLTLKNVVALPHIGSATVETRTKMMSVCVENVKRVLSDQKPITIVNEEWLTN</sequence>
<dbReference type="GO" id="GO:0047964">
    <property type="term" value="F:glyoxylate reductase (NADH) activity"/>
    <property type="evidence" value="ECO:0007669"/>
    <property type="project" value="UniProtKB-EC"/>
</dbReference>